<proteinExistence type="predicted"/>
<evidence type="ECO:0000313" key="1">
    <source>
        <dbReference type="EMBL" id="NEX61130.1"/>
    </source>
</evidence>
<dbReference type="RefSeq" id="WP_163962033.1">
    <property type="nucleotide sequence ID" value="NZ_JAAIVB010000032.1"/>
</dbReference>
<sequence length="72" mass="7591">MTQGSAGKGRGGRQRGQAMVEYAVVCAALALALLVPVADAFSADDPRTAADLLLDAFRNAYQRFSYAISLPD</sequence>
<accession>A0A6B3SK71</accession>
<keyword evidence="2" id="KW-1185">Reference proteome</keyword>
<protein>
    <submittedName>
        <fullName evidence="1">Uncharacterized protein</fullName>
    </submittedName>
</protein>
<gene>
    <name evidence="1" type="ORF">G3574_08570</name>
</gene>
<comment type="caution">
    <text evidence="1">The sequence shown here is derived from an EMBL/GenBank/DDBJ whole genome shotgun (WGS) entry which is preliminary data.</text>
</comment>
<organism evidence="1 2">
    <name type="scientific">Noviherbaspirillum galbum</name>
    <dbReference type="NCBI Taxonomy" id="2709383"/>
    <lineage>
        <taxon>Bacteria</taxon>
        <taxon>Pseudomonadati</taxon>
        <taxon>Pseudomonadota</taxon>
        <taxon>Betaproteobacteria</taxon>
        <taxon>Burkholderiales</taxon>
        <taxon>Oxalobacteraceae</taxon>
        <taxon>Noviherbaspirillum</taxon>
    </lineage>
</organism>
<dbReference type="AlphaFoldDB" id="A0A6B3SK71"/>
<evidence type="ECO:0000313" key="2">
    <source>
        <dbReference type="Proteomes" id="UP000482155"/>
    </source>
</evidence>
<dbReference type="Proteomes" id="UP000482155">
    <property type="component" value="Unassembled WGS sequence"/>
</dbReference>
<name>A0A6B3SK71_9BURK</name>
<reference evidence="1 2" key="1">
    <citation type="submission" date="2020-02" db="EMBL/GenBank/DDBJ databases">
        <authorList>
            <person name="Kim M.K."/>
        </authorList>
    </citation>
    <scope>NUCLEOTIDE SEQUENCE [LARGE SCALE GENOMIC DNA]</scope>
    <source>
        <strain evidence="1 2">17J57-3</strain>
    </source>
</reference>
<dbReference type="EMBL" id="JAAIVB010000032">
    <property type="protein sequence ID" value="NEX61130.1"/>
    <property type="molecule type" value="Genomic_DNA"/>
</dbReference>